<name>A0ABS2QY51_9BACI</name>
<keyword evidence="3" id="KW-0804">Transcription</keyword>
<evidence type="ECO:0000313" key="6">
    <source>
        <dbReference type="Proteomes" id="UP000809829"/>
    </source>
</evidence>
<dbReference type="SMART" id="SM00354">
    <property type="entry name" value="HTH_LACI"/>
    <property type="match status" value="1"/>
</dbReference>
<dbReference type="GO" id="GO:0003677">
    <property type="term" value="F:DNA binding"/>
    <property type="evidence" value="ECO:0007669"/>
    <property type="project" value="UniProtKB-KW"/>
</dbReference>
<dbReference type="CDD" id="cd06286">
    <property type="entry name" value="PBP1_CcpB-like"/>
    <property type="match status" value="1"/>
</dbReference>
<organism evidence="5 6">
    <name type="scientific">Priestia iocasae</name>
    <dbReference type="NCBI Taxonomy" id="2291674"/>
    <lineage>
        <taxon>Bacteria</taxon>
        <taxon>Bacillati</taxon>
        <taxon>Bacillota</taxon>
        <taxon>Bacilli</taxon>
        <taxon>Bacillales</taxon>
        <taxon>Bacillaceae</taxon>
        <taxon>Priestia</taxon>
    </lineage>
</organism>
<dbReference type="Pfam" id="PF00356">
    <property type="entry name" value="LacI"/>
    <property type="match status" value="1"/>
</dbReference>
<dbReference type="Gene3D" id="3.40.50.2300">
    <property type="match status" value="2"/>
</dbReference>
<dbReference type="InterPro" id="IPR000843">
    <property type="entry name" value="HTH_LacI"/>
</dbReference>
<dbReference type="PROSITE" id="PS50932">
    <property type="entry name" value="HTH_LACI_2"/>
    <property type="match status" value="1"/>
</dbReference>
<comment type="caution">
    <text evidence="5">The sequence shown here is derived from an EMBL/GenBank/DDBJ whole genome shotgun (WGS) entry which is preliminary data.</text>
</comment>
<dbReference type="Pfam" id="PF00532">
    <property type="entry name" value="Peripla_BP_1"/>
    <property type="match status" value="1"/>
</dbReference>
<dbReference type="SUPFAM" id="SSF47413">
    <property type="entry name" value="lambda repressor-like DNA-binding domains"/>
    <property type="match status" value="1"/>
</dbReference>
<gene>
    <name evidence="5" type="ORF">JOC83_002515</name>
</gene>
<evidence type="ECO:0000256" key="1">
    <source>
        <dbReference type="ARBA" id="ARBA00023015"/>
    </source>
</evidence>
<proteinExistence type="predicted"/>
<dbReference type="RefSeq" id="WP_205187621.1">
    <property type="nucleotide sequence ID" value="NZ_JAFBFC010000004.1"/>
</dbReference>
<dbReference type="PROSITE" id="PS00356">
    <property type="entry name" value="HTH_LACI_1"/>
    <property type="match status" value="1"/>
</dbReference>
<dbReference type="InterPro" id="IPR028082">
    <property type="entry name" value="Peripla_BP_I"/>
</dbReference>
<evidence type="ECO:0000259" key="4">
    <source>
        <dbReference type="PROSITE" id="PS50932"/>
    </source>
</evidence>
<keyword evidence="1" id="KW-0805">Transcription regulation</keyword>
<dbReference type="Proteomes" id="UP000809829">
    <property type="component" value="Unassembled WGS sequence"/>
</dbReference>
<dbReference type="PANTHER" id="PTHR30146">
    <property type="entry name" value="LACI-RELATED TRANSCRIPTIONAL REPRESSOR"/>
    <property type="match status" value="1"/>
</dbReference>
<evidence type="ECO:0000256" key="2">
    <source>
        <dbReference type="ARBA" id="ARBA00023125"/>
    </source>
</evidence>
<dbReference type="EMBL" id="JAFBFC010000004">
    <property type="protein sequence ID" value="MBM7703666.1"/>
    <property type="molecule type" value="Genomic_DNA"/>
</dbReference>
<dbReference type="CDD" id="cd01392">
    <property type="entry name" value="HTH_LacI"/>
    <property type="match status" value="1"/>
</dbReference>
<accession>A0ABS2QY51</accession>
<sequence>MGNIRDIAKKAGVSVSTVSRVLNHHPYVKEDKRQAVLKAIEEMNYTKNMNAVHLSKGQTFVVGVVLPYINQSYFSAVLEGIAEEALASDYQLMICQTNYEIKQEIQALEMLKMKQVDGLLICSRACDWEVIREYQMYGPIIVCEDGRGTDVSSVFIDHYAAFEKGLHHLIEQGHRRIGYCIGRRTGVNSYQRERAYRNIMNELGEPIREEWIFDQCLLLEDGERVASRLIKLTSRPTALLVTNDQVAAGLVLQCQHLGIRVPEDLAIIGFDNQSISHVLQLTTIELPLKELGRQLFQLFLHKDNVKHIEVSTQLIKRLTV</sequence>
<dbReference type="PRINTS" id="PR00036">
    <property type="entry name" value="HTHLACI"/>
</dbReference>
<protein>
    <submittedName>
        <fullName evidence="5">DNA-binding LacI/PurR family transcriptional regulator</fullName>
    </submittedName>
</protein>
<dbReference type="InterPro" id="IPR001761">
    <property type="entry name" value="Peripla_BP/Lac1_sug-bd_dom"/>
</dbReference>
<feature type="domain" description="HTH lacI-type" evidence="4">
    <location>
        <begin position="3"/>
        <end position="56"/>
    </location>
</feature>
<evidence type="ECO:0000313" key="5">
    <source>
        <dbReference type="EMBL" id="MBM7703666.1"/>
    </source>
</evidence>
<evidence type="ECO:0000256" key="3">
    <source>
        <dbReference type="ARBA" id="ARBA00023163"/>
    </source>
</evidence>
<dbReference type="Gene3D" id="1.10.260.40">
    <property type="entry name" value="lambda repressor-like DNA-binding domains"/>
    <property type="match status" value="1"/>
</dbReference>
<keyword evidence="2 5" id="KW-0238">DNA-binding</keyword>
<dbReference type="PANTHER" id="PTHR30146:SF105">
    <property type="entry name" value="CATABOLITE CONTROL PROTEIN B"/>
    <property type="match status" value="1"/>
</dbReference>
<dbReference type="InterPro" id="IPR010982">
    <property type="entry name" value="Lambda_DNA-bd_dom_sf"/>
</dbReference>
<keyword evidence="6" id="KW-1185">Reference proteome</keyword>
<dbReference type="SUPFAM" id="SSF53822">
    <property type="entry name" value="Periplasmic binding protein-like I"/>
    <property type="match status" value="1"/>
</dbReference>
<reference evidence="5 6" key="1">
    <citation type="submission" date="2021-01" db="EMBL/GenBank/DDBJ databases">
        <title>Genomic Encyclopedia of Type Strains, Phase IV (KMG-IV): sequencing the most valuable type-strain genomes for metagenomic binning, comparative biology and taxonomic classification.</title>
        <authorList>
            <person name="Goeker M."/>
        </authorList>
    </citation>
    <scope>NUCLEOTIDE SEQUENCE [LARGE SCALE GENOMIC DNA]</scope>
    <source>
        <strain evidence="5 6">DSM 104297</strain>
    </source>
</reference>